<proteinExistence type="predicted"/>
<organism evidence="1 2">
    <name type="scientific">Listeria seeligeri</name>
    <dbReference type="NCBI Taxonomy" id="1640"/>
    <lineage>
        <taxon>Bacteria</taxon>
        <taxon>Bacillati</taxon>
        <taxon>Bacillota</taxon>
        <taxon>Bacilli</taxon>
        <taxon>Bacillales</taxon>
        <taxon>Listeriaceae</taxon>
        <taxon>Listeria</taxon>
    </lineage>
</organism>
<sequence>MDFYKEVKQTFTNYEQKFGLKLMKIDDHEVAFIGNDYAFGIGWSLDGIDLHYFQLINSTLCKFSLDELLDSKLTQRDRMGIIPSKTIYEKIINELIICERGIGNHFQEMLKGNPLSCLSDKEFVTVTEKNIIEHELLSNK</sequence>
<evidence type="ECO:0000313" key="1">
    <source>
        <dbReference type="EMBL" id="KKD45414.1"/>
    </source>
</evidence>
<dbReference type="RefSeq" id="WP_003746921.1">
    <property type="nucleotide sequence ID" value="NZ_CBCPLZ010000002.1"/>
</dbReference>
<evidence type="ECO:0000313" key="2">
    <source>
        <dbReference type="Proteomes" id="UP000033536"/>
    </source>
</evidence>
<reference evidence="1 2" key="1">
    <citation type="submission" date="2015-02" db="EMBL/GenBank/DDBJ databases">
        <title>Sequencing of Listeria spp. dairy environmental strains.</title>
        <authorList>
            <person name="Muhterem-Uyar M."/>
            <person name="Wagner M."/>
            <person name="Schmitz-Esser S."/>
            <person name="Stessl B."/>
        </authorList>
    </citation>
    <scope>NUCLEOTIDE SEQUENCE [LARGE SCALE GENOMIC DNA]</scope>
    <source>
        <strain evidence="1 2">7KSM</strain>
    </source>
</reference>
<dbReference type="EMBL" id="JYOM01000014">
    <property type="protein sequence ID" value="KKD45414.1"/>
    <property type="molecule type" value="Genomic_DNA"/>
</dbReference>
<dbReference type="GeneID" id="32490390"/>
<dbReference type="Proteomes" id="UP000033536">
    <property type="component" value="Unassembled WGS sequence"/>
</dbReference>
<keyword evidence="2" id="KW-1185">Reference proteome</keyword>
<name>A0ABR5E6Q5_LISSE</name>
<comment type="caution">
    <text evidence="1">The sequence shown here is derived from an EMBL/GenBank/DDBJ whole genome shotgun (WGS) entry which is preliminary data.</text>
</comment>
<protein>
    <submittedName>
        <fullName evidence="1">Uncharacterized protein</fullName>
    </submittedName>
</protein>
<accession>A0ABR5E6Q5</accession>
<gene>
    <name evidence="1" type="ORF">UQ68_09100</name>
</gene>